<dbReference type="InterPro" id="IPR036366">
    <property type="entry name" value="PGBDSf"/>
</dbReference>
<feature type="domain" description="MurNAc-LAA" evidence="2">
    <location>
        <begin position="241"/>
        <end position="356"/>
    </location>
</feature>
<gene>
    <name evidence="3" type="ORF">JL106_16860</name>
</gene>
<dbReference type="GO" id="GO:0009253">
    <property type="term" value="P:peptidoglycan catabolic process"/>
    <property type="evidence" value="ECO:0007669"/>
    <property type="project" value="InterPro"/>
</dbReference>
<evidence type="ECO:0000256" key="1">
    <source>
        <dbReference type="ARBA" id="ARBA00022801"/>
    </source>
</evidence>
<dbReference type="RefSeq" id="WP_205261910.1">
    <property type="nucleotide sequence ID" value="NZ_JAERWK010000021.1"/>
</dbReference>
<dbReference type="Pfam" id="PF01471">
    <property type="entry name" value="PG_binding_1"/>
    <property type="match status" value="2"/>
</dbReference>
<dbReference type="SUPFAM" id="SSF47090">
    <property type="entry name" value="PGBD-like"/>
    <property type="match status" value="2"/>
</dbReference>
<dbReference type="InterPro" id="IPR036365">
    <property type="entry name" value="PGBD-like_sf"/>
</dbReference>
<dbReference type="SMART" id="SM00646">
    <property type="entry name" value="Ami_3"/>
    <property type="match status" value="1"/>
</dbReference>
<dbReference type="PANTHER" id="PTHR30404">
    <property type="entry name" value="N-ACETYLMURAMOYL-L-ALANINE AMIDASE"/>
    <property type="match status" value="1"/>
</dbReference>
<name>A0A938YG47_9ACTN</name>
<comment type="caution">
    <text evidence="3">The sequence shown here is derived from an EMBL/GenBank/DDBJ whole genome shotgun (WGS) entry which is preliminary data.</text>
</comment>
<evidence type="ECO:0000313" key="3">
    <source>
        <dbReference type="EMBL" id="MBM9468958.1"/>
    </source>
</evidence>
<organism evidence="3 4">
    <name type="scientific">Nakamurella leprariae</name>
    <dbReference type="NCBI Taxonomy" id="2803911"/>
    <lineage>
        <taxon>Bacteria</taxon>
        <taxon>Bacillati</taxon>
        <taxon>Actinomycetota</taxon>
        <taxon>Actinomycetes</taxon>
        <taxon>Nakamurellales</taxon>
        <taxon>Nakamurellaceae</taxon>
        <taxon>Nakamurella</taxon>
    </lineage>
</organism>
<keyword evidence="4" id="KW-1185">Reference proteome</keyword>
<dbReference type="InterPro" id="IPR050695">
    <property type="entry name" value="N-acetylmuramoyl_amidase_3"/>
</dbReference>
<dbReference type="PANTHER" id="PTHR30404:SF0">
    <property type="entry name" value="N-ACETYLMURAMOYL-L-ALANINE AMIDASE AMIC"/>
    <property type="match status" value="1"/>
</dbReference>
<dbReference type="Gene3D" id="1.10.101.10">
    <property type="entry name" value="PGBD-like superfamily/PGBD"/>
    <property type="match status" value="2"/>
</dbReference>
<protein>
    <submittedName>
        <fullName evidence="3">N-acetylmuramoyl-L-alanine amidase</fullName>
    </submittedName>
</protein>
<evidence type="ECO:0000313" key="4">
    <source>
        <dbReference type="Proteomes" id="UP000663792"/>
    </source>
</evidence>
<reference evidence="3" key="1">
    <citation type="submission" date="2021-01" db="EMBL/GenBank/DDBJ databases">
        <title>YIM 132084 draft genome.</title>
        <authorList>
            <person name="An D."/>
        </authorList>
    </citation>
    <scope>NUCLEOTIDE SEQUENCE</scope>
    <source>
        <strain evidence="3">YIM 132084</strain>
    </source>
</reference>
<dbReference type="EMBL" id="JAERWK010000021">
    <property type="protein sequence ID" value="MBM9468958.1"/>
    <property type="molecule type" value="Genomic_DNA"/>
</dbReference>
<accession>A0A938YG47</accession>
<keyword evidence="1" id="KW-0378">Hydrolase</keyword>
<dbReference type="SUPFAM" id="SSF53187">
    <property type="entry name" value="Zn-dependent exopeptidases"/>
    <property type="match status" value="1"/>
</dbReference>
<dbReference type="InterPro" id="IPR002508">
    <property type="entry name" value="MurNAc-LAA_cat"/>
</dbReference>
<evidence type="ECO:0000259" key="2">
    <source>
        <dbReference type="SMART" id="SM00646"/>
    </source>
</evidence>
<dbReference type="AlphaFoldDB" id="A0A938YG47"/>
<dbReference type="Pfam" id="PF01520">
    <property type="entry name" value="Amidase_3"/>
    <property type="match status" value="1"/>
</dbReference>
<dbReference type="Proteomes" id="UP000663792">
    <property type="component" value="Unassembled WGS sequence"/>
</dbReference>
<dbReference type="InterPro" id="IPR002477">
    <property type="entry name" value="Peptidoglycan-bd-like"/>
</dbReference>
<proteinExistence type="predicted"/>
<dbReference type="GO" id="GO:0030288">
    <property type="term" value="C:outer membrane-bounded periplasmic space"/>
    <property type="evidence" value="ECO:0007669"/>
    <property type="project" value="TreeGrafter"/>
</dbReference>
<dbReference type="CDD" id="cd02696">
    <property type="entry name" value="MurNAc-LAA"/>
    <property type="match status" value="1"/>
</dbReference>
<dbReference type="GO" id="GO:0008745">
    <property type="term" value="F:N-acetylmuramoyl-L-alanine amidase activity"/>
    <property type="evidence" value="ECO:0007669"/>
    <property type="project" value="InterPro"/>
</dbReference>
<sequence>MLLRRGDHGPAVSALRAALASLELLPPPRTDESIQNGTADRFDDAVDRAVRAFQQRRGLIVDGIVGPVTSRCLDEARWDLGDRVLSLVFSAPMSGDDVTALQVRLAELGYDVGRSDGIFGPLTEASVQDFQRHRGLVADGVFGEQTNRELERIGRKVTGGRPQYLRDRHLLQQAGPQLRGKRVVIDPAHGGDDRGCTVDGVAAADITYDLAKRLEAQVVRAGMTAWVTRGPHDNPTAEERAQRANEVKADLLLSLHIDSSSSPLANGIATFHFGTDAGATSSVGETLAQLVQRELVARTQFTDCRVHHKPWELLRLTRMAAIQVELGYLTNDRERARLLDADFRDTVTDGLLVAVKRLYLDGHDDPHTGTFTFSDLLAHERMVRNSA</sequence>
<dbReference type="Gene3D" id="3.40.630.40">
    <property type="entry name" value="Zn-dependent exopeptidases"/>
    <property type="match status" value="1"/>
</dbReference>